<accession>A0A2R5GGA1</accession>
<organism evidence="2 3">
    <name type="scientific">Hondaea fermentalgiana</name>
    <dbReference type="NCBI Taxonomy" id="2315210"/>
    <lineage>
        <taxon>Eukaryota</taxon>
        <taxon>Sar</taxon>
        <taxon>Stramenopiles</taxon>
        <taxon>Bigyra</taxon>
        <taxon>Labyrinthulomycetes</taxon>
        <taxon>Thraustochytrida</taxon>
        <taxon>Thraustochytriidae</taxon>
        <taxon>Hondaea</taxon>
    </lineage>
</organism>
<protein>
    <submittedName>
        <fullName evidence="2">Uncharacterized protein</fullName>
    </submittedName>
</protein>
<dbReference type="InParanoid" id="A0A2R5GGA1"/>
<sequence>MYGTTAGDSFRVPERKVTPKPQVGMLIRDGLRNFDRMGVYKPQQFGEGRTPIKTFARFDDRTTHNMDFGPRNKASFADKKIAASAARRPAGGHPSQPPSKKDVDAAQDLPPGSWLYHVAPEFKPFADAAPEGDEAFESKSSSDVFQTKAKNHSRQITFGLTNVHSDLKRIDKVSIFQDEI</sequence>
<gene>
    <name evidence="2" type="ORF">FCC1311_058462</name>
</gene>
<reference evidence="2 3" key="1">
    <citation type="submission" date="2017-12" db="EMBL/GenBank/DDBJ databases">
        <title>Sequencing, de novo assembly and annotation of complete genome of a new Thraustochytrid species, strain FCC1311.</title>
        <authorList>
            <person name="Sedici K."/>
            <person name="Godart F."/>
            <person name="Aiese Cigliano R."/>
            <person name="Sanseverino W."/>
            <person name="Barakat M."/>
            <person name="Ortet P."/>
            <person name="Marechal E."/>
            <person name="Cagnac O."/>
            <person name="Amato A."/>
        </authorList>
    </citation>
    <scope>NUCLEOTIDE SEQUENCE [LARGE SCALE GENOMIC DNA]</scope>
</reference>
<dbReference type="EMBL" id="BEYU01000061">
    <property type="protein sequence ID" value="GBG29625.1"/>
    <property type="molecule type" value="Genomic_DNA"/>
</dbReference>
<feature type="region of interest" description="Disordered" evidence="1">
    <location>
        <begin position="63"/>
        <end position="109"/>
    </location>
</feature>
<proteinExistence type="predicted"/>
<evidence type="ECO:0000313" key="2">
    <source>
        <dbReference type="EMBL" id="GBG29625.1"/>
    </source>
</evidence>
<dbReference type="Proteomes" id="UP000241890">
    <property type="component" value="Unassembled WGS sequence"/>
</dbReference>
<comment type="caution">
    <text evidence="2">The sequence shown here is derived from an EMBL/GenBank/DDBJ whole genome shotgun (WGS) entry which is preliminary data.</text>
</comment>
<dbReference type="AlphaFoldDB" id="A0A2R5GGA1"/>
<evidence type="ECO:0000256" key="1">
    <source>
        <dbReference type="SAM" id="MobiDB-lite"/>
    </source>
</evidence>
<name>A0A2R5GGA1_9STRA</name>
<evidence type="ECO:0000313" key="3">
    <source>
        <dbReference type="Proteomes" id="UP000241890"/>
    </source>
</evidence>
<keyword evidence="3" id="KW-1185">Reference proteome</keyword>